<dbReference type="CDD" id="cd22749">
    <property type="entry name" value="Otubain_C65"/>
    <property type="match status" value="1"/>
</dbReference>
<keyword evidence="5" id="KW-0378">Hydrolase</keyword>
<keyword evidence="9" id="KW-1185">Reference proteome</keyword>
<dbReference type="InterPro" id="IPR042468">
    <property type="entry name" value="Peptidase_C65_otubain_sub1"/>
</dbReference>
<evidence type="ECO:0000259" key="7">
    <source>
        <dbReference type="PROSITE" id="PS50802"/>
    </source>
</evidence>
<dbReference type="InterPro" id="IPR042467">
    <property type="entry name" value="Peptidase_C65_otubain_sub2"/>
</dbReference>
<dbReference type="AlphaFoldDB" id="A0A4S4KLK2"/>
<organism evidence="8 9">
    <name type="scientific">Hermanssonia centrifuga</name>
    <dbReference type="NCBI Taxonomy" id="98765"/>
    <lineage>
        <taxon>Eukaryota</taxon>
        <taxon>Fungi</taxon>
        <taxon>Dikarya</taxon>
        <taxon>Basidiomycota</taxon>
        <taxon>Agaricomycotina</taxon>
        <taxon>Agaricomycetes</taxon>
        <taxon>Polyporales</taxon>
        <taxon>Meruliaceae</taxon>
        <taxon>Hermanssonia</taxon>
    </lineage>
</organism>
<comment type="caution">
    <text evidence="8">The sequence shown here is derived from an EMBL/GenBank/DDBJ whole genome shotgun (WGS) entry which is preliminary data.</text>
</comment>
<dbReference type="Gene3D" id="3.30.200.60">
    <property type="entry name" value="Peptidase C65 Otubain, subdomain 1"/>
    <property type="match status" value="1"/>
</dbReference>
<dbReference type="Gene3D" id="1.20.1300.20">
    <property type="entry name" value="Peptidase C65 Otubain, subdomain 2"/>
    <property type="match status" value="1"/>
</dbReference>
<evidence type="ECO:0000256" key="6">
    <source>
        <dbReference type="ARBA" id="ARBA00022807"/>
    </source>
</evidence>
<dbReference type="GO" id="GO:0004843">
    <property type="term" value="F:cysteine-type deubiquitinase activity"/>
    <property type="evidence" value="ECO:0007669"/>
    <property type="project" value="UniProtKB-EC"/>
</dbReference>
<evidence type="ECO:0000256" key="2">
    <source>
        <dbReference type="ARBA" id="ARBA00012759"/>
    </source>
</evidence>
<comment type="catalytic activity">
    <reaction evidence="1">
        <text>Thiol-dependent hydrolysis of ester, thioester, amide, peptide and isopeptide bonds formed by the C-terminal Gly of ubiquitin (a 76-residue protein attached to proteins as an intracellular targeting signal).</text>
        <dbReference type="EC" id="3.4.19.12"/>
    </reaction>
</comment>
<evidence type="ECO:0000256" key="4">
    <source>
        <dbReference type="ARBA" id="ARBA00022786"/>
    </source>
</evidence>
<accession>A0A4S4KLK2</accession>
<dbReference type="GO" id="GO:0043130">
    <property type="term" value="F:ubiquitin binding"/>
    <property type="evidence" value="ECO:0007669"/>
    <property type="project" value="TreeGrafter"/>
</dbReference>
<reference evidence="8 9" key="1">
    <citation type="submission" date="2019-02" db="EMBL/GenBank/DDBJ databases">
        <title>Genome sequencing of the rare red list fungi Phlebia centrifuga.</title>
        <authorList>
            <person name="Buettner E."/>
            <person name="Kellner H."/>
        </authorList>
    </citation>
    <scope>NUCLEOTIDE SEQUENCE [LARGE SCALE GENOMIC DNA]</scope>
    <source>
        <strain evidence="8 9">DSM 108282</strain>
    </source>
</reference>
<gene>
    <name evidence="8" type="ORF">EW026_g3179</name>
</gene>
<sequence>MKAGDLPPIDDPEPLTGGELGNAELSTLAPSALFDLNQAAMDDAVPDRPLIAPLAPMSVLRAEYENGNQVFVQQIDWLGEHGYIGIRRTRGDGDCFYRSLAFAYIERILNSADPILAAVQAVSRLESTQEMLEAVGFQRLVFEDFLEMFTTLIKRIVEPEPGVPMLTAKGLLEAFNAPEVSNSVVVYLRLLTSAQIRIDPDAYAPFLFHPELAIPMEPREFCENFVEAVGKEADHVQITALTRALCVNIFVAYLDGRLRTRSVSNNDKGKGKEREAVEVEFVEFQNGEEGLDPVRLLYRPGHYDILDSRCEEPDVDMEMA</sequence>
<dbReference type="PANTHER" id="PTHR12931">
    <property type="entry name" value="UBIQUITIN THIOLESTERASE PROTEIN OTUB"/>
    <property type="match status" value="1"/>
</dbReference>
<dbReference type="GO" id="GO:0006508">
    <property type="term" value="P:proteolysis"/>
    <property type="evidence" value="ECO:0007669"/>
    <property type="project" value="UniProtKB-KW"/>
</dbReference>
<evidence type="ECO:0000313" key="9">
    <source>
        <dbReference type="Proteomes" id="UP000309038"/>
    </source>
</evidence>
<evidence type="ECO:0000256" key="3">
    <source>
        <dbReference type="ARBA" id="ARBA00022670"/>
    </source>
</evidence>
<dbReference type="SUPFAM" id="SSF54001">
    <property type="entry name" value="Cysteine proteinases"/>
    <property type="match status" value="1"/>
</dbReference>
<proteinExistence type="predicted"/>
<dbReference type="InterPro" id="IPR038765">
    <property type="entry name" value="Papain-like_cys_pep_sf"/>
</dbReference>
<evidence type="ECO:0000256" key="1">
    <source>
        <dbReference type="ARBA" id="ARBA00000707"/>
    </source>
</evidence>
<dbReference type="InterPro" id="IPR019400">
    <property type="entry name" value="Peptidase_C65_otubain"/>
</dbReference>
<keyword evidence="3" id="KW-0645">Protease</keyword>
<dbReference type="EMBL" id="SGPJ01000091">
    <property type="protein sequence ID" value="THG99123.1"/>
    <property type="molecule type" value="Genomic_DNA"/>
</dbReference>
<keyword evidence="6" id="KW-0788">Thiol protease</keyword>
<dbReference type="PROSITE" id="PS50802">
    <property type="entry name" value="OTU"/>
    <property type="match status" value="1"/>
</dbReference>
<protein>
    <recommendedName>
        <fullName evidence="2">ubiquitinyl hydrolase 1</fullName>
        <ecNumber evidence="2">3.4.19.12</ecNumber>
    </recommendedName>
</protein>
<dbReference type="EC" id="3.4.19.12" evidence="2"/>
<dbReference type="Pfam" id="PF10275">
    <property type="entry name" value="Peptidase_C65"/>
    <property type="match status" value="1"/>
</dbReference>
<dbReference type="Proteomes" id="UP000309038">
    <property type="component" value="Unassembled WGS sequence"/>
</dbReference>
<dbReference type="GO" id="GO:0005634">
    <property type="term" value="C:nucleus"/>
    <property type="evidence" value="ECO:0007669"/>
    <property type="project" value="TreeGrafter"/>
</dbReference>
<dbReference type="InterPro" id="IPR003323">
    <property type="entry name" value="OTU_dom"/>
</dbReference>
<name>A0A4S4KLK2_9APHY</name>
<evidence type="ECO:0000256" key="5">
    <source>
        <dbReference type="ARBA" id="ARBA00022801"/>
    </source>
</evidence>
<keyword evidence="4" id="KW-0833">Ubl conjugation pathway</keyword>
<feature type="domain" description="OTU" evidence="7">
    <location>
        <begin position="84"/>
        <end position="309"/>
    </location>
</feature>
<dbReference type="GO" id="GO:0071108">
    <property type="term" value="P:protein K48-linked deubiquitination"/>
    <property type="evidence" value="ECO:0007669"/>
    <property type="project" value="TreeGrafter"/>
</dbReference>
<dbReference type="PANTHER" id="PTHR12931:SF15">
    <property type="entry name" value="UBIQUITIN THIOESTERASE OTUBAIN-LIKE"/>
    <property type="match status" value="1"/>
</dbReference>
<evidence type="ECO:0000313" key="8">
    <source>
        <dbReference type="EMBL" id="THG99123.1"/>
    </source>
</evidence>